<dbReference type="KEGG" id="vg:40074492"/>
<proteinExistence type="predicted"/>
<evidence type="ECO:0000313" key="2">
    <source>
        <dbReference type="Proteomes" id="UP000222831"/>
    </source>
</evidence>
<evidence type="ECO:0000313" key="1">
    <source>
        <dbReference type="EMBL" id="BAW19071.1"/>
    </source>
</evidence>
<reference evidence="1 2" key="1">
    <citation type="submission" date="2016-12" db="EMBL/GenBank/DDBJ databases">
        <title>Characterization of two jumbo phages RP12 and RP31 infecting the phytopathogen Ralstonia solanacearum.</title>
        <authorList>
            <person name="Kawasaki T."/>
            <person name="Yoshikawa G."/>
            <person name="Ogata H."/>
            <person name="Yamada T."/>
        </authorList>
    </citation>
    <scope>NUCLEOTIDE SEQUENCE [LARGE SCALE GENOMIC DNA]</scope>
    <source>
        <strain evidence="1 2">RP12</strain>
    </source>
</reference>
<sequence length="263" mass="30398">MPAAIDLSNKTFGRLRVLRKLPERNEHGKILWECLCDPELGGCGNTIKPQTSHLNAGYTNSCGCLAIEVTKDTNTKHGYCAYPEYKVWNTIKLRCYDPKSPSYKDYGARGITMSDEWKESFETFLHDMGPRPSSEYSIEREDNNGPYRKSNCKWATRTEQANNRRSSIYYEFHGWKMTLPDWCRALGLSHSTIWQRIHKLGWSFEKVVSKAMAEREITFSTSGLKEDEQTHPLEWWCGLLGLDKGRTYLRVFRGESFKDIAAK</sequence>
<dbReference type="RefSeq" id="YP_009598790.1">
    <property type="nucleotide sequence ID" value="NC_041911.1"/>
</dbReference>
<dbReference type="GeneID" id="40074492"/>
<dbReference type="OrthoDB" id="8611at10239"/>
<protein>
    <submittedName>
        <fullName evidence="1">Uncharacterized protein</fullName>
    </submittedName>
</protein>
<keyword evidence="2" id="KW-1185">Reference proteome</keyword>
<dbReference type="EMBL" id="AP017924">
    <property type="protein sequence ID" value="BAW19071.1"/>
    <property type="molecule type" value="Genomic_DNA"/>
</dbReference>
<organism evidence="1 2">
    <name type="scientific">Ralstonia phage RP12</name>
    <dbReference type="NCBI Taxonomy" id="1923889"/>
    <lineage>
        <taxon>Viruses</taxon>
        <taxon>Duplodnaviria</taxon>
        <taxon>Heunggongvirae</taxon>
        <taxon>Uroviricota</taxon>
        <taxon>Caudoviricetes</taxon>
        <taxon>Chimalliviridae</taxon>
        <taxon>Ripduovirus</taxon>
        <taxon>Ripduovirus RP12</taxon>
    </lineage>
</organism>
<name>A0A1L7N0S3_9CAUD</name>
<accession>A0A1L7N0S3</accession>
<dbReference type="Proteomes" id="UP000222831">
    <property type="component" value="Segment"/>
</dbReference>